<evidence type="ECO:0000313" key="3">
    <source>
        <dbReference type="Proteomes" id="UP001156641"/>
    </source>
</evidence>
<reference evidence="3" key="1">
    <citation type="journal article" date="2019" name="Int. J. Syst. Evol. Microbiol.">
        <title>The Global Catalogue of Microorganisms (GCM) 10K type strain sequencing project: providing services to taxonomists for standard genome sequencing and annotation.</title>
        <authorList>
            <consortium name="The Broad Institute Genomics Platform"/>
            <consortium name="The Broad Institute Genome Sequencing Center for Infectious Disease"/>
            <person name="Wu L."/>
            <person name="Ma J."/>
        </authorList>
    </citation>
    <scope>NUCLEOTIDE SEQUENCE [LARGE SCALE GENOMIC DNA]</scope>
    <source>
        <strain evidence="3">NBRC 112502</strain>
    </source>
</reference>
<gene>
    <name evidence="2" type="ORF">GCM10010909_12490</name>
</gene>
<dbReference type="EMBL" id="BSOS01000026">
    <property type="protein sequence ID" value="GLR66569.1"/>
    <property type="molecule type" value="Genomic_DNA"/>
</dbReference>
<proteinExistence type="predicted"/>
<feature type="compositionally biased region" description="Low complexity" evidence="1">
    <location>
        <begin position="7"/>
        <end position="20"/>
    </location>
</feature>
<sequence>MSDSNQPTPNDTPAATAPKTDGPMREVLAKLLESANHLSETDKQLSGRIRDFGLAAKDPLQFDDTSVQHQIAATVADFEKATRKQLDLSAVQRAEVTKLTAPSGAPDVSALHTPPDPIRDVLSKLVASIDQLPDSAKNLGRKIQELDNDAREPVRFNQKSVQHDVAYAVQDFEKATGRQLDLNPAQRAEATRLAASAPGLENGRMIALLGTTPQINDSGVVREIRRSAAEIGRQANQSTPGTESLIDNLENKIRLATRLPEAVNDARSGVSSGQAEQSSANADTTNTSSSARGDQPQRNDPTPRGTRNAPSSQEPPPVQTAVLRGGILDTLTAALRGNGNIENAPWTPQATPFADRLRSFEAKVAGRDQDSVIGRVEKSARAAVEALDGFRNTEGAAVMNRIQSAARAEPGGMASVLSEMREGGRFSDLRQAFNTALNDDKGFTQAYDKAASALARYGEGRQQVEQIIAKRSDASNLTAKFDQLDSQIGERASSTPSRNEGKNMLDDISKTIAEIIQSAADKVRAMFSRAPSAGAGPAPAA</sequence>
<comment type="caution">
    <text evidence="2">The sequence shown here is derived from an EMBL/GenBank/DDBJ whole genome shotgun (WGS) entry which is preliminary data.</text>
</comment>
<dbReference type="RefSeq" id="WP_284257267.1">
    <property type="nucleotide sequence ID" value="NZ_BSOS01000026.1"/>
</dbReference>
<evidence type="ECO:0000313" key="2">
    <source>
        <dbReference type="EMBL" id="GLR66569.1"/>
    </source>
</evidence>
<protein>
    <submittedName>
        <fullName evidence="2">Uncharacterized protein</fullName>
    </submittedName>
</protein>
<name>A0ABQ6A8V1_9PROT</name>
<keyword evidence="3" id="KW-1185">Reference proteome</keyword>
<feature type="compositionally biased region" description="Low complexity" evidence="1">
    <location>
        <begin position="278"/>
        <end position="291"/>
    </location>
</feature>
<organism evidence="2 3">
    <name type="scientific">Acidocella aquatica</name>
    <dbReference type="NCBI Taxonomy" id="1922313"/>
    <lineage>
        <taxon>Bacteria</taxon>
        <taxon>Pseudomonadati</taxon>
        <taxon>Pseudomonadota</taxon>
        <taxon>Alphaproteobacteria</taxon>
        <taxon>Acetobacterales</taxon>
        <taxon>Acidocellaceae</taxon>
        <taxon>Acidocella</taxon>
    </lineage>
</organism>
<evidence type="ECO:0000256" key="1">
    <source>
        <dbReference type="SAM" id="MobiDB-lite"/>
    </source>
</evidence>
<feature type="region of interest" description="Disordered" evidence="1">
    <location>
        <begin position="264"/>
        <end position="319"/>
    </location>
</feature>
<feature type="region of interest" description="Disordered" evidence="1">
    <location>
        <begin position="1"/>
        <end position="24"/>
    </location>
</feature>
<accession>A0ABQ6A8V1</accession>
<dbReference type="Proteomes" id="UP001156641">
    <property type="component" value="Unassembled WGS sequence"/>
</dbReference>